<dbReference type="InterPro" id="IPR036028">
    <property type="entry name" value="SH3-like_dom_sf"/>
</dbReference>
<dbReference type="Proteomes" id="UP000637239">
    <property type="component" value="Chromosome 2"/>
</dbReference>
<feature type="compositionally biased region" description="Polar residues" evidence="3">
    <location>
        <begin position="447"/>
        <end position="470"/>
    </location>
</feature>
<gene>
    <name evidence="6" type="ORF">ACHE_21313A</name>
</gene>
<dbReference type="Pfam" id="PF00018">
    <property type="entry name" value="SH3_1"/>
    <property type="match status" value="1"/>
</dbReference>
<reference evidence="6" key="1">
    <citation type="submission" date="2021-01" db="EMBL/GenBank/DDBJ databases">
        <authorList>
            <consortium name="Aspergillus chevalieri M1 genome sequencing consortium"/>
            <person name="Kazuki M."/>
            <person name="Futagami T."/>
        </authorList>
    </citation>
    <scope>NUCLEOTIDE SEQUENCE</scope>
    <source>
        <strain evidence="6">M1</strain>
    </source>
</reference>
<dbReference type="SUPFAM" id="SSF103657">
    <property type="entry name" value="BAR/IMD domain-like"/>
    <property type="match status" value="1"/>
</dbReference>
<accession>A0A7R7VJH2</accession>
<dbReference type="GO" id="GO:0030479">
    <property type="term" value="C:actin cortical patch"/>
    <property type="evidence" value="ECO:0007669"/>
    <property type="project" value="TreeGrafter"/>
</dbReference>
<reference evidence="6" key="2">
    <citation type="submission" date="2021-02" db="EMBL/GenBank/DDBJ databases">
        <title>Aspergillus chevalieri M1 genome sequence.</title>
        <authorList>
            <person name="Kadooka C."/>
            <person name="Mori K."/>
            <person name="Futagami T."/>
        </authorList>
    </citation>
    <scope>NUCLEOTIDE SEQUENCE</scope>
    <source>
        <strain evidence="6">M1</strain>
    </source>
</reference>
<dbReference type="GO" id="GO:0043332">
    <property type="term" value="C:mating projection tip"/>
    <property type="evidence" value="ECO:0007669"/>
    <property type="project" value="TreeGrafter"/>
</dbReference>
<dbReference type="SUPFAM" id="SSF50044">
    <property type="entry name" value="SH3-domain"/>
    <property type="match status" value="1"/>
</dbReference>
<dbReference type="PROSITE" id="PS51021">
    <property type="entry name" value="BAR"/>
    <property type="match status" value="1"/>
</dbReference>
<protein>
    <recommendedName>
        <fullName evidence="8">SH3 domain-containing protein</fullName>
    </recommendedName>
</protein>
<dbReference type="FunFam" id="2.30.30.40:FF:000100">
    <property type="entry name" value="SH3 domain-containing YSC84-like protein 1"/>
    <property type="match status" value="1"/>
</dbReference>
<evidence type="ECO:0000313" key="7">
    <source>
        <dbReference type="Proteomes" id="UP000637239"/>
    </source>
</evidence>
<evidence type="ECO:0000256" key="2">
    <source>
        <dbReference type="PROSITE-ProRule" id="PRU00192"/>
    </source>
</evidence>
<dbReference type="SMART" id="SM00326">
    <property type="entry name" value="SH3"/>
    <property type="match status" value="1"/>
</dbReference>
<sequence>MNRLNRQFVKLRKRSADENDVGILLHDFNEADNLLSKLIEDTSAWRDGWSAILNHQERVVSEFKSLYAPIPGNTSGLQTSTTPDDVTSRTTKLHEDYVQLRQDLLAELNAVDDSMIRPARAAKDYITPMKKTIKQRQDRKLDYEHYQSKYDGYAKKPKRSDRDNANMAKTEQELVNAQDMYNRADDTLRERLPRILEAIYSLLPRILAVQIRLQNTMLAHYYTILHTFAEDYQFMSPPPPMDQVILEWEESHLPVREEIENFRCLINGKARQGSTAANTNNPPSPPSLRAPPPANDYLSPGTTYDNDSTRPPSPANSYTQTIFSQPRNSIDTTYTIPESPETGPKSPSVYSTSTNTQPHRPSRIPSTSTIPTFNTPDYNNSNSPPKPLTPKPSSSNLSTTSFHTAKSSLSPALSSRASSISGVSATTTPMSTGYSPAGPSADYFTRQAASKPTTPKPALTTSSSKPQAPVCNNSIDQRISSLGAAAAAAATKKRPPPPPKPKVHLVTALYDFQGQSEDDLVFYEGDKIRVIEKTASSNDWWQGELRGVKGYFPANYVQ</sequence>
<dbReference type="AlphaFoldDB" id="A0A7R7VJH2"/>
<proteinExistence type="predicted"/>
<feature type="region of interest" description="Disordered" evidence="3">
    <location>
        <begin position="273"/>
        <end position="470"/>
    </location>
</feature>
<dbReference type="EMBL" id="AP024417">
    <property type="protein sequence ID" value="BCR85855.1"/>
    <property type="molecule type" value="Genomic_DNA"/>
</dbReference>
<evidence type="ECO:0000256" key="3">
    <source>
        <dbReference type="SAM" id="MobiDB-lite"/>
    </source>
</evidence>
<feature type="domain" description="BAR" evidence="5">
    <location>
        <begin position="6"/>
        <end position="241"/>
    </location>
</feature>
<dbReference type="PANTHER" id="PTHR47174:SF2">
    <property type="entry name" value="SH3 DOMAIN SIGNALLING PROTEIN (AFU_ORTHOLOGUE AFUA_5G07670)"/>
    <property type="match status" value="1"/>
</dbReference>
<dbReference type="GO" id="GO:0031097">
    <property type="term" value="C:medial cortex"/>
    <property type="evidence" value="ECO:0007669"/>
    <property type="project" value="TreeGrafter"/>
</dbReference>
<evidence type="ECO:0000259" key="5">
    <source>
        <dbReference type="PROSITE" id="PS51021"/>
    </source>
</evidence>
<feature type="domain" description="SH3" evidence="4">
    <location>
        <begin position="501"/>
        <end position="558"/>
    </location>
</feature>
<dbReference type="Pfam" id="PF03114">
    <property type="entry name" value="BAR"/>
    <property type="match status" value="1"/>
</dbReference>
<evidence type="ECO:0000313" key="6">
    <source>
        <dbReference type="EMBL" id="BCR85855.1"/>
    </source>
</evidence>
<dbReference type="GO" id="GO:0097320">
    <property type="term" value="P:plasma membrane tubulation"/>
    <property type="evidence" value="ECO:0007669"/>
    <property type="project" value="TreeGrafter"/>
</dbReference>
<evidence type="ECO:0008006" key="8">
    <source>
        <dbReference type="Google" id="ProtNLM"/>
    </source>
</evidence>
<dbReference type="KEGG" id="ache:ACHE_21313A"/>
<feature type="compositionally biased region" description="Pro residues" evidence="3">
    <location>
        <begin position="282"/>
        <end position="294"/>
    </location>
</feature>
<dbReference type="InterPro" id="IPR004148">
    <property type="entry name" value="BAR_dom"/>
</dbReference>
<dbReference type="GO" id="GO:0008289">
    <property type="term" value="F:lipid binding"/>
    <property type="evidence" value="ECO:0007669"/>
    <property type="project" value="TreeGrafter"/>
</dbReference>
<name>A0A7R7VJH2_ASPCH</name>
<dbReference type="GO" id="GO:0006897">
    <property type="term" value="P:endocytosis"/>
    <property type="evidence" value="ECO:0007669"/>
    <property type="project" value="InterPro"/>
</dbReference>
<keyword evidence="1 2" id="KW-0728">SH3 domain</keyword>
<dbReference type="GO" id="GO:1990528">
    <property type="term" value="C:Rvs161p-Rvs167p complex"/>
    <property type="evidence" value="ECO:0007669"/>
    <property type="project" value="TreeGrafter"/>
</dbReference>
<dbReference type="GeneID" id="66980214"/>
<dbReference type="PANTHER" id="PTHR47174">
    <property type="entry name" value="BRIDGING INTEGRATOR 3"/>
    <property type="match status" value="1"/>
</dbReference>
<dbReference type="Gene3D" id="1.20.1270.60">
    <property type="entry name" value="Arfaptin homology (AH) domain/BAR domain"/>
    <property type="match status" value="1"/>
</dbReference>
<feature type="compositionally biased region" description="Low complexity" evidence="3">
    <location>
        <begin position="391"/>
        <end position="425"/>
    </location>
</feature>
<organism evidence="6 7">
    <name type="scientific">Aspergillus chevalieri</name>
    <name type="common">Eurotium chevalieri</name>
    <dbReference type="NCBI Taxonomy" id="182096"/>
    <lineage>
        <taxon>Eukaryota</taxon>
        <taxon>Fungi</taxon>
        <taxon>Dikarya</taxon>
        <taxon>Ascomycota</taxon>
        <taxon>Pezizomycotina</taxon>
        <taxon>Eurotiomycetes</taxon>
        <taxon>Eurotiomycetidae</taxon>
        <taxon>Eurotiales</taxon>
        <taxon>Aspergillaceae</taxon>
        <taxon>Aspergillus</taxon>
        <taxon>Aspergillus subgen. Aspergillus</taxon>
    </lineage>
</organism>
<dbReference type="RefSeq" id="XP_043134377.1">
    <property type="nucleotide sequence ID" value="XM_043275382.1"/>
</dbReference>
<dbReference type="InterPro" id="IPR027267">
    <property type="entry name" value="AH/BAR_dom_sf"/>
</dbReference>
<feature type="compositionally biased region" description="Polar residues" evidence="3">
    <location>
        <begin position="348"/>
        <end position="378"/>
    </location>
</feature>
<dbReference type="PRINTS" id="PR00452">
    <property type="entry name" value="SH3DOMAIN"/>
</dbReference>
<dbReference type="InterPro" id="IPR046982">
    <property type="entry name" value="BIN3/RVS161-like"/>
</dbReference>
<dbReference type="Gene3D" id="2.30.30.40">
    <property type="entry name" value="SH3 Domains"/>
    <property type="match status" value="1"/>
</dbReference>
<evidence type="ECO:0000259" key="4">
    <source>
        <dbReference type="PROSITE" id="PS50002"/>
    </source>
</evidence>
<dbReference type="CDD" id="cd07599">
    <property type="entry name" value="BAR_Rvs167p"/>
    <property type="match status" value="1"/>
</dbReference>
<keyword evidence="7" id="KW-1185">Reference proteome</keyword>
<evidence type="ECO:0000256" key="1">
    <source>
        <dbReference type="ARBA" id="ARBA00022443"/>
    </source>
</evidence>
<dbReference type="PROSITE" id="PS50002">
    <property type="entry name" value="SH3"/>
    <property type="match status" value="1"/>
</dbReference>
<dbReference type="GO" id="GO:0051666">
    <property type="term" value="P:actin cortical patch localization"/>
    <property type="evidence" value="ECO:0007669"/>
    <property type="project" value="InterPro"/>
</dbReference>
<feature type="compositionally biased region" description="Polar residues" evidence="3">
    <location>
        <begin position="300"/>
        <end position="336"/>
    </location>
</feature>
<dbReference type="InterPro" id="IPR001452">
    <property type="entry name" value="SH3_domain"/>
</dbReference>